<dbReference type="CDD" id="cd00082">
    <property type="entry name" value="HisKA"/>
    <property type="match status" value="1"/>
</dbReference>
<evidence type="ECO:0000313" key="10">
    <source>
        <dbReference type="Proteomes" id="UP000715965"/>
    </source>
</evidence>
<dbReference type="CDD" id="cd00130">
    <property type="entry name" value="PAS"/>
    <property type="match status" value="3"/>
</dbReference>
<evidence type="ECO:0000259" key="8">
    <source>
        <dbReference type="PROSITE" id="PS50113"/>
    </source>
</evidence>
<keyword evidence="4" id="KW-0808">Transferase</keyword>
<dbReference type="PANTHER" id="PTHR43304">
    <property type="entry name" value="PHYTOCHROME-LIKE PROTEIN CPH1"/>
    <property type="match status" value="1"/>
</dbReference>
<dbReference type="InterPro" id="IPR013767">
    <property type="entry name" value="PAS_fold"/>
</dbReference>
<dbReference type="SMART" id="SM00091">
    <property type="entry name" value="PAS"/>
    <property type="match status" value="3"/>
</dbReference>
<comment type="catalytic activity">
    <reaction evidence="1">
        <text>ATP + protein L-histidine = ADP + protein N-phospho-L-histidine.</text>
        <dbReference type="EC" id="2.7.13.3"/>
    </reaction>
</comment>
<feature type="domain" description="PAS" evidence="7">
    <location>
        <begin position="266"/>
        <end position="310"/>
    </location>
</feature>
<dbReference type="Pfam" id="PF08448">
    <property type="entry name" value="PAS_4"/>
    <property type="match status" value="2"/>
</dbReference>
<accession>A0ABR9SFV4</accession>
<dbReference type="Proteomes" id="UP000715965">
    <property type="component" value="Unassembled WGS sequence"/>
</dbReference>
<evidence type="ECO:0000256" key="2">
    <source>
        <dbReference type="ARBA" id="ARBA00012438"/>
    </source>
</evidence>
<dbReference type="SUPFAM" id="SSF55785">
    <property type="entry name" value="PYP-like sensor domain (PAS domain)"/>
    <property type="match status" value="3"/>
</dbReference>
<dbReference type="InterPro" id="IPR004358">
    <property type="entry name" value="Sig_transdc_His_kin-like_C"/>
</dbReference>
<evidence type="ECO:0000256" key="1">
    <source>
        <dbReference type="ARBA" id="ARBA00000085"/>
    </source>
</evidence>
<dbReference type="Gene3D" id="1.10.287.130">
    <property type="match status" value="1"/>
</dbReference>
<keyword evidence="5" id="KW-0418">Kinase</keyword>
<dbReference type="SUPFAM" id="SSF47384">
    <property type="entry name" value="Homodimeric domain of signal transducing histidine kinase"/>
    <property type="match status" value="1"/>
</dbReference>
<reference evidence="9 10" key="1">
    <citation type="submission" date="2020-10" db="EMBL/GenBank/DDBJ databases">
        <title>Draft genome of Ramlibacter aquaticus LMG 30558.</title>
        <authorList>
            <person name="Props R."/>
        </authorList>
    </citation>
    <scope>NUCLEOTIDE SEQUENCE [LARGE SCALE GENOMIC DNA]</scope>
    <source>
        <strain evidence="9 10">LMG 30558</strain>
    </source>
</reference>
<dbReference type="Gene3D" id="3.30.450.20">
    <property type="entry name" value="PAS domain"/>
    <property type="match status" value="3"/>
</dbReference>
<dbReference type="PRINTS" id="PR00344">
    <property type="entry name" value="BCTRLSENSOR"/>
</dbReference>
<dbReference type="InterPro" id="IPR035965">
    <property type="entry name" value="PAS-like_dom_sf"/>
</dbReference>
<dbReference type="InterPro" id="IPR036890">
    <property type="entry name" value="HATPase_C_sf"/>
</dbReference>
<dbReference type="InterPro" id="IPR003594">
    <property type="entry name" value="HATPase_dom"/>
</dbReference>
<dbReference type="InterPro" id="IPR001610">
    <property type="entry name" value="PAC"/>
</dbReference>
<dbReference type="Pfam" id="PF00989">
    <property type="entry name" value="PAS"/>
    <property type="match status" value="1"/>
</dbReference>
<dbReference type="InterPro" id="IPR000014">
    <property type="entry name" value="PAS"/>
</dbReference>
<feature type="domain" description="PAC" evidence="8">
    <location>
        <begin position="337"/>
        <end position="391"/>
    </location>
</feature>
<dbReference type="InterPro" id="IPR003661">
    <property type="entry name" value="HisK_dim/P_dom"/>
</dbReference>
<proteinExistence type="predicted"/>
<dbReference type="SMART" id="SM00086">
    <property type="entry name" value="PAC"/>
    <property type="match status" value="3"/>
</dbReference>
<feature type="domain" description="PAC" evidence="8">
    <location>
        <begin position="212"/>
        <end position="265"/>
    </location>
</feature>
<dbReference type="PROSITE" id="PS50112">
    <property type="entry name" value="PAS"/>
    <property type="match status" value="2"/>
</dbReference>
<gene>
    <name evidence="9" type="ORF">IM725_11685</name>
</gene>
<dbReference type="InterPro" id="IPR052162">
    <property type="entry name" value="Sensor_kinase/Photoreceptor"/>
</dbReference>
<feature type="domain" description="PAS" evidence="7">
    <location>
        <begin position="11"/>
        <end position="74"/>
    </location>
</feature>
<organism evidence="9 10">
    <name type="scientific">Ramlibacter aquaticus</name>
    <dbReference type="NCBI Taxonomy" id="2780094"/>
    <lineage>
        <taxon>Bacteria</taxon>
        <taxon>Pseudomonadati</taxon>
        <taxon>Pseudomonadota</taxon>
        <taxon>Betaproteobacteria</taxon>
        <taxon>Burkholderiales</taxon>
        <taxon>Comamonadaceae</taxon>
        <taxon>Ramlibacter</taxon>
    </lineage>
</organism>
<dbReference type="PROSITE" id="PS50113">
    <property type="entry name" value="PAC"/>
    <property type="match status" value="2"/>
</dbReference>
<dbReference type="SMART" id="SM00387">
    <property type="entry name" value="HATPase_c"/>
    <property type="match status" value="1"/>
</dbReference>
<dbReference type="Pfam" id="PF00512">
    <property type="entry name" value="HisKA"/>
    <property type="match status" value="1"/>
</dbReference>
<evidence type="ECO:0000259" key="6">
    <source>
        <dbReference type="PROSITE" id="PS50109"/>
    </source>
</evidence>
<protein>
    <recommendedName>
        <fullName evidence="2">histidine kinase</fullName>
        <ecNumber evidence="2">2.7.13.3</ecNumber>
    </recommendedName>
</protein>
<dbReference type="SUPFAM" id="SSF55874">
    <property type="entry name" value="ATPase domain of HSP90 chaperone/DNA topoisomerase II/histidine kinase"/>
    <property type="match status" value="1"/>
</dbReference>
<dbReference type="EC" id="2.7.13.3" evidence="2"/>
<evidence type="ECO:0000256" key="5">
    <source>
        <dbReference type="ARBA" id="ARBA00022777"/>
    </source>
</evidence>
<comment type="caution">
    <text evidence="9">The sequence shown here is derived from an EMBL/GenBank/DDBJ whole genome shotgun (WGS) entry which is preliminary data.</text>
</comment>
<dbReference type="RefSeq" id="WP_193780771.1">
    <property type="nucleotide sequence ID" value="NZ_JADDOJ010000043.1"/>
</dbReference>
<dbReference type="NCBIfam" id="TIGR00229">
    <property type="entry name" value="sensory_box"/>
    <property type="match status" value="3"/>
</dbReference>
<sequence>MPDTPPLAELIFEHASVGLFAADADGRITACNAACAAMLGHERARVPGLNLFELTHPQDREAQAQQLQALRSGEVPRVELALRCRRQDGSDFWAQQGLAWNAASRCLIGEMRDITAAHEAEARQQEQAEELAQVLELVPSAVFIAHDPDGEVITANPAGLAMLEVQGRHNISAGSAHAPQNVGPNRYFSAEGVELSSNQLPIQRALATHEVVTCEEMWAQLPSGRRIWISGSAAPLSDRQGRVRGAVASFVDITEQIEQRRGLAATAEQFRQLADNLPALAWMADADGDIFWFNRRWYEYTGSTPEEMAGGGWRRAHDPDCLPAVVERWQVALASGQPFEMTFPLRGADGGFRFFLTRALPLRDSSGRLTRWFGTNTDVTAEREVQAQLEKSQAALREVDLRKNEFITMLAHELRNPLGPLRTATAVLARLPESDVKATRMREVIERQVTQMARLLDDLLDVSRIARGRMNLDMAECDLGAVAAATAEDYRAELAAAGCALNVDVAGPLPVRADPARITQMVGNYLQNAMRFAPHSRVTVLAFARAGHAVVEVRDEGRGIEPARLERLFEPFTADRPREGQPGSGLGMGLALTRALAELQGGTVAARSEGPGQGASFEIRLPLVER</sequence>
<dbReference type="InterPro" id="IPR036097">
    <property type="entry name" value="HisK_dim/P_sf"/>
</dbReference>
<keyword evidence="3" id="KW-0597">Phosphoprotein</keyword>
<feature type="domain" description="Histidine kinase" evidence="6">
    <location>
        <begin position="409"/>
        <end position="625"/>
    </location>
</feature>
<dbReference type="EMBL" id="JADDOJ010000043">
    <property type="protein sequence ID" value="MBE7941232.1"/>
    <property type="molecule type" value="Genomic_DNA"/>
</dbReference>
<dbReference type="Pfam" id="PF02518">
    <property type="entry name" value="HATPase_c"/>
    <property type="match status" value="1"/>
</dbReference>
<evidence type="ECO:0000256" key="3">
    <source>
        <dbReference type="ARBA" id="ARBA00022553"/>
    </source>
</evidence>
<dbReference type="InterPro" id="IPR005467">
    <property type="entry name" value="His_kinase_dom"/>
</dbReference>
<name>A0ABR9SFV4_9BURK</name>
<dbReference type="InterPro" id="IPR013656">
    <property type="entry name" value="PAS_4"/>
</dbReference>
<evidence type="ECO:0000313" key="9">
    <source>
        <dbReference type="EMBL" id="MBE7941232.1"/>
    </source>
</evidence>
<dbReference type="PANTHER" id="PTHR43304:SF1">
    <property type="entry name" value="PAC DOMAIN-CONTAINING PROTEIN"/>
    <property type="match status" value="1"/>
</dbReference>
<evidence type="ECO:0000256" key="4">
    <source>
        <dbReference type="ARBA" id="ARBA00022679"/>
    </source>
</evidence>
<dbReference type="Gene3D" id="3.30.565.10">
    <property type="entry name" value="Histidine kinase-like ATPase, C-terminal domain"/>
    <property type="match status" value="1"/>
</dbReference>
<keyword evidence="10" id="KW-1185">Reference proteome</keyword>
<evidence type="ECO:0000259" key="7">
    <source>
        <dbReference type="PROSITE" id="PS50112"/>
    </source>
</evidence>
<dbReference type="SMART" id="SM00388">
    <property type="entry name" value="HisKA"/>
    <property type="match status" value="1"/>
</dbReference>
<dbReference type="InterPro" id="IPR000700">
    <property type="entry name" value="PAS-assoc_C"/>
</dbReference>
<dbReference type="PROSITE" id="PS50109">
    <property type="entry name" value="HIS_KIN"/>
    <property type="match status" value="1"/>
</dbReference>